<dbReference type="Proteomes" id="UP000324222">
    <property type="component" value="Unassembled WGS sequence"/>
</dbReference>
<feature type="compositionally biased region" description="Basic and acidic residues" evidence="1">
    <location>
        <begin position="33"/>
        <end position="45"/>
    </location>
</feature>
<sequence length="83" mass="9923">MVLHEVPFLRHQQGPRRRLARRELAPHKPPRPYQREEQRIDSIHRLKDRPRKKQDHREPANHSIPEKHLGVGLHCTQAHSTET</sequence>
<evidence type="ECO:0000256" key="1">
    <source>
        <dbReference type="SAM" id="MobiDB-lite"/>
    </source>
</evidence>
<keyword evidence="3" id="KW-1185">Reference proteome</keyword>
<evidence type="ECO:0000313" key="2">
    <source>
        <dbReference type="EMBL" id="MPC45256.1"/>
    </source>
</evidence>
<comment type="caution">
    <text evidence="2">The sequence shown here is derived from an EMBL/GenBank/DDBJ whole genome shotgun (WGS) entry which is preliminary data.</text>
</comment>
<evidence type="ECO:0000313" key="3">
    <source>
        <dbReference type="Proteomes" id="UP000324222"/>
    </source>
</evidence>
<dbReference type="EMBL" id="VSRR010006645">
    <property type="protein sequence ID" value="MPC45256.1"/>
    <property type="molecule type" value="Genomic_DNA"/>
</dbReference>
<protein>
    <submittedName>
        <fullName evidence="2">Uncharacterized protein</fullName>
    </submittedName>
</protein>
<accession>A0A5B7FII7</accession>
<dbReference type="AlphaFoldDB" id="A0A5B7FII7"/>
<feature type="compositionally biased region" description="Basic and acidic residues" evidence="1">
    <location>
        <begin position="55"/>
        <end position="69"/>
    </location>
</feature>
<reference evidence="2 3" key="1">
    <citation type="submission" date="2019-05" db="EMBL/GenBank/DDBJ databases">
        <title>Another draft genome of Portunus trituberculatus and its Hox gene families provides insights of decapod evolution.</title>
        <authorList>
            <person name="Jeong J.-H."/>
            <person name="Song I."/>
            <person name="Kim S."/>
            <person name="Choi T."/>
            <person name="Kim D."/>
            <person name="Ryu S."/>
            <person name="Kim W."/>
        </authorList>
    </citation>
    <scope>NUCLEOTIDE SEQUENCE [LARGE SCALE GENOMIC DNA]</scope>
    <source>
        <tissue evidence="2">Muscle</tissue>
    </source>
</reference>
<proteinExistence type="predicted"/>
<name>A0A5B7FII7_PORTR</name>
<gene>
    <name evidence="2" type="ORF">E2C01_038951</name>
</gene>
<organism evidence="2 3">
    <name type="scientific">Portunus trituberculatus</name>
    <name type="common">Swimming crab</name>
    <name type="synonym">Neptunus trituberculatus</name>
    <dbReference type="NCBI Taxonomy" id="210409"/>
    <lineage>
        <taxon>Eukaryota</taxon>
        <taxon>Metazoa</taxon>
        <taxon>Ecdysozoa</taxon>
        <taxon>Arthropoda</taxon>
        <taxon>Crustacea</taxon>
        <taxon>Multicrustacea</taxon>
        <taxon>Malacostraca</taxon>
        <taxon>Eumalacostraca</taxon>
        <taxon>Eucarida</taxon>
        <taxon>Decapoda</taxon>
        <taxon>Pleocyemata</taxon>
        <taxon>Brachyura</taxon>
        <taxon>Eubrachyura</taxon>
        <taxon>Portunoidea</taxon>
        <taxon>Portunidae</taxon>
        <taxon>Portuninae</taxon>
        <taxon>Portunus</taxon>
    </lineage>
</organism>
<feature type="region of interest" description="Disordered" evidence="1">
    <location>
        <begin position="1"/>
        <end position="83"/>
    </location>
</feature>